<sequence length="258" mass="29206">MSITPQRLAFRPARNVKELESLFRLRYQGYLESQCASLVTDNQHGFELDVYDHYAHHIGLFQEGHFNAQPIGYLRLVQEHAGPFSDRIEAIASHYDIACPLPEEGPGLPLLSNCPEKSTISEHMNLLRPERNGIVEASRFVFAPEARSGGYTKFFVEAAIARMLYHHRYSGIMLACHPRHAALYRRYGFRQIVDGSQNDYNGLAASILSMQISDIRSALQSKIRDMGLAQQRHDGLLLHPETKAWYASVPASKERLVA</sequence>
<dbReference type="SUPFAM" id="SSF55729">
    <property type="entry name" value="Acyl-CoA N-acyltransferases (Nat)"/>
    <property type="match status" value="1"/>
</dbReference>
<dbReference type="AlphaFoldDB" id="A0A098SBI4"/>
<feature type="domain" description="N-acyl amino acid synthase FeeM catalytic core" evidence="1">
    <location>
        <begin position="118"/>
        <end position="210"/>
    </location>
</feature>
<evidence type="ECO:0000259" key="1">
    <source>
        <dbReference type="Pfam" id="PF21926"/>
    </source>
</evidence>
<keyword evidence="3" id="KW-1185">Reference proteome</keyword>
<comment type="caution">
    <text evidence="2">The sequence shown here is derived from an EMBL/GenBank/DDBJ whole genome shotgun (WGS) entry which is preliminary data.</text>
</comment>
<dbReference type="OrthoDB" id="9783696at2"/>
<dbReference type="InterPro" id="IPR016181">
    <property type="entry name" value="Acyl_CoA_acyltransferase"/>
</dbReference>
<accession>A0A098SBI4</accession>
<dbReference type="RefSeq" id="WP_044219061.1">
    <property type="nucleotide sequence ID" value="NZ_JBKAGJ010000017.1"/>
</dbReference>
<dbReference type="Gene3D" id="3.40.630.30">
    <property type="match status" value="1"/>
</dbReference>
<protein>
    <recommendedName>
        <fullName evidence="1">N-acyl amino acid synthase FeeM catalytic core domain-containing protein</fullName>
    </recommendedName>
</protein>
<dbReference type="Pfam" id="PF21926">
    <property type="entry name" value="FeeM"/>
    <property type="match status" value="1"/>
</dbReference>
<proteinExistence type="predicted"/>
<evidence type="ECO:0000313" key="3">
    <source>
        <dbReference type="Proteomes" id="UP000029736"/>
    </source>
</evidence>
<organism evidence="2 3">
    <name type="scientific">Phaeodactylibacter xiamenensis</name>
    <dbReference type="NCBI Taxonomy" id="1524460"/>
    <lineage>
        <taxon>Bacteria</taxon>
        <taxon>Pseudomonadati</taxon>
        <taxon>Bacteroidota</taxon>
        <taxon>Saprospiria</taxon>
        <taxon>Saprospirales</taxon>
        <taxon>Haliscomenobacteraceae</taxon>
        <taxon>Phaeodactylibacter</taxon>
    </lineage>
</organism>
<dbReference type="Proteomes" id="UP000029736">
    <property type="component" value="Unassembled WGS sequence"/>
</dbReference>
<gene>
    <name evidence="2" type="ORF">IX84_09425</name>
</gene>
<reference evidence="2 3" key="1">
    <citation type="journal article" date="2014" name="Int. J. Syst. Evol. Microbiol.">
        <title>Phaeodactylibacter xiamenensis gen. nov., sp. nov., a member of the family Saprospiraceae isolated from the marine alga Phaeodactylum tricornutum.</title>
        <authorList>
            <person name="Chen Z.Jr."/>
            <person name="Lei X."/>
            <person name="Lai Q."/>
            <person name="Li Y."/>
            <person name="Zhang B."/>
            <person name="Zhang J."/>
            <person name="Zhang H."/>
            <person name="Yang L."/>
            <person name="Zheng W."/>
            <person name="Tian Y."/>
            <person name="Yu Z."/>
            <person name="Xu H.Jr."/>
            <person name="Zheng T."/>
        </authorList>
    </citation>
    <scope>NUCLEOTIDE SEQUENCE [LARGE SCALE GENOMIC DNA]</scope>
    <source>
        <strain evidence="2 3">KD52</strain>
    </source>
</reference>
<evidence type="ECO:0000313" key="2">
    <source>
        <dbReference type="EMBL" id="KGE88402.1"/>
    </source>
</evidence>
<dbReference type="EMBL" id="JPOS01000019">
    <property type="protein sequence ID" value="KGE88402.1"/>
    <property type="molecule type" value="Genomic_DNA"/>
</dbReference>
<dbReference type="InterPro" id="IPR054597">
    <property type="entry name" value="FeeM_cat"/>
</dbReference>
<name>A0A098SBI4_9BACT</name>